<dbReference type="InterPro" id="IPR011013">
    <property type="entry name" value="Gal_mutarotase_sf_dom"/>
</dbReference>
<dbReference type="PANTHER" id="PTHR10091:SF0">
    <property type="entry name" value="GALACTOSE MUTAROTASE"/>
    <property type="match status" value="1"/>
</dbReference>
<name>A0ABV5F061_9FLAO</name>
<keyword evidence="10" id="KW-1185">Reference proteome</keyword>
<evidence type="ECO:0000256" key="3">
    <source>
        <dbReference type="ARBA" id="ARBA00006206"/>
    </source>
</evidence>
<dbReference type="RefSeq" id="WP_382381985.1">
    <property type="nucleotide sequence ID" value="NZ_JBHMEZ010000003.1"/>
</dbReference>
<accession>A0ABV5F061</accession>
<comment type="caution">
    <text evidence="9">The sequence shown here is derived from an EMBL/GenBank/DDBJ whole genome shotgun (WGS) entry which is preliminary data.</text>
</comment>
<dbReference type="InterPro" id="IPR047215">
    <property type="entry name" value="Galactose_mutarotase-like"/>
</dbReference>
<evidence type="ECO:0000256" key="8">
    <source>
        <dbReference type="PIRNR" id="PIRNR005096"/>
    </source>
</evidence>
<keyword evidence="7 8" id="KW-0119">Carbohydrate metabolism</keyword>
<evidence type="ECO:0000256" key="4">
    <source>
        <dbReference type="ARBA" id="ARBA00011245"/>
    </source>
</evidence>
<evidence type="ECO:0000256" key="7">
    <source>
        <dbReference type="ARBA" id="ARBA00023277"/>
    </source>
</evidence>
<dbReference type="Proteomes" id="UP001589605">
    <property type="component" value="Unassembled WGS sequence"/>
</dbReference>
<evidence type="ECO:0000256" key="1">
    <source>
        <dbReference type="ARBA" id="ARBA00001913"/>
    </source>
</evidence>
<evidence type="ECO:0000313" key="9">
    <source>
        <dbReference type="EMBL" id="MFB9052809.1"/>
    </source>
</evidence>
<sequence length="366" mass="40528">MAGIKYNVKFKMGKVSINQSVYGTTPEGDQVDLFTLKNAKGMEVDVITFGGIITKLSVSDKAGKFENVVLGYDNLESYLSNPTYFGAIIGRYGNRISKGKFSLNGIDYPLAINNGPNHLHGGIKGFDKVIWKAQTLENDDKVALKLTYLSADMEEGYPGNLNVTVIYTLTENNTLEIAYQATTDKTTLVNLTQHSYFNLSGDFTKTISNEEVMIDADFFVPIDKSAIPLGGLESVKNTPFDFTTSKRVGQDIDADHPQIKNGSGYDHTWVLNHPEENVNLVASVLDKDSSRYMEVYTDQPGVQFYTGNFLDGAFSYGGGMRYADRSALCLETQHYPDSPNQDAFPSTVLNPGETYKTETHYTFSVR</sequence>
<evidence type="ECO:0000256" key="6">
    <source>
        <dbReference type="ARBA" id="ARBA00023235"/>
    </source>
</evidence>
<comment type="catalytic activity">
    <reaction evidence="8">
        <text>alpha-D-glucose = beta-D-glucose</text>
        <dbReference type="Rhea" id="RHEA:10264"/>
        <dbReference type="ChEBI" id="CHEBI:15903"/>
        <dbReference type="ChEBI" id="CHEBI:17925"/>
        <dbReference type="EC" id="5.1.3.3"/>
    </reaction>
</comment>
<dbReference type="CDD" id="cd09019">
    <property type="entry name" value="galactose_mutarotase_like"/>
    <property type="match status" value="1"/>
</dbReference>
<dbReference type="SUPFAM" id="SSF74650">
    <property type="entry name" value="Galactose mutarotase-like"/>
    <property type="match status" value="1"/>
</dbReference>
<comment type="pathway">
    <text evidence="2 8">Carbohydrate metabolism; hexose metabolism.</text>
</comment>
<dbReference type="InterPro" id="IPR008183">
    <property type="entry name" value="Aldose_1/G6P_1-epimerase"/>
</dbReference>
<reference evidence="9 10" key="1">
    <citation type="submission" date="2024-09" db="EMBL/GenBank/DDBJ databases">
        <authorList>
            <person name="Sun Q."/>
            <person name="Mori K."/>
        </authorList>
    </citation>
    <scope>NUCLEOTIDE SEQUENCE [LARGE SCALE GENOMIC DNA]</scope>
    <source>
        <strain evidence="9 10">CECT 8286</strain>
    </source>
</reference>
<dbReference type="PANTHER" id="PTHR10091">
    <property type="entry name" value="ALDOSE-1-EPIMERASE"/>
    <property type="match status" value="1"/>
</dbReference>
<dbReference type="NCBIfam" id="NF008277">
    <property type="entry name" value="PRK11055.1"/>
    <property type="match status" value="1"/>
</dbReference>
<gene>
    <name evidence="9" type="ORF">ACFFVB_06915</name>
</gene>
<comment type="similarity">
    <text evidence="3 8">Belongs to the aldose epimerase family.</text>
</comment>
<keyword evidence="6 8" id="KW-0413">Isomerase</keyword>
<dbReference type="EMBL" id="JBHMEZ010000003">
    <property type="protein sequence ID" value="MFB9052809.1"/>
    <property type="molecule type" value="Genomic_DNA"/>
</dbReference>
<organism evidence="9 10">
    <name type="scientific">Formosa undariae</name>
    <dbReference type="NCBI Taxonomy" id="1325436"/>
    <lineage>
        <taxon>Bacteria</taxon>
        <taxon>Pseudomonadati</taxon>
        <taxon>Bacteroidota</taxon>
        <taxon>Flavobacteriia</taxon>
        <taxon>Flavobacteriales</taxon>
        <taxon>Flavobacteriaceae</taxon>
        <taxon>Formosa</taxon>
    </lineage>
</organism>
<protein>
    <recommendedName>
        <fullName evidence="8">Aldose 1-epimerase</fullName>
        <ecNumber evidence="8">5.1.3.3</ecNumber>
    </recommendedName>
</protein>
<dbReference type="EC" id="5.1.3.3" evidence="8"/>
<comment type="cofactor">
    <cofactor evidence="1">
        <name>Ca(2+)</name>
        <dbReference type="ChEBI" id="CHEBI:29108"/>
    </cofactor>
</comment>
<comment type="subunit">
    <text evidence="4">Monomer.</text>
</comment>
<dbReference type="GO" id="GO:0016853">
    <property type="term" value="F:isomerase activity"/>
    <property type="evidence" value="ECO:0007669"/>
    <property type="project" value="UniProtKB-KW"/>
</dbReference>
<dbReference type="Pfam" id="PF01263">
    <property type="entry name" value="Aldose_epim"/>
    <property type="match status" value="1"/>
</dbReference>
<evidence type="ECO:0000256" key="5">
    <source>
        <dbReference type="ARBA" id="ARBA00022837"/>
    </source>
</evidence>
<dbReference type="Gene3D" id="2.70.98.10">
    <property type="match status" value="1"/>
</dbReference>
<keyword evidence="5" id="KW-0106">Calcium</keyword>
<evidence type="ECO:0000313" key="10">
    <source>
        <dbReference type="Proteomes" id="UP001589605"/>
    </source>
</evidence>
<dbReference type="PIRSF" id="PIRSF005096">
    <property type="entry name" value="GALM"/>
    <property type="match status" value="1"/>
</dbReference>
<dbReference type="InterPro" id="IPR014718">
    <property type="entry name" value="GH-type_carb-bd"/>
</dbReference>
<evidence type="ECO:0000256" key="2">
    <source>
        <dbReference type="ARBA" id="ARBA00005028"/>
    </source>
</evidence>
<proteinExistence type="inferred from homology"/>
<dbReference type="InterPro" id="IPR015443">
    <property type="entry name" value="Aldose_1-epimerase"/>
</dbReference>